<reference evidence="40" key="1">
    <citation type="submission" date="2019-08" db="EMBL/GenBank/DDBJ databases">
        <title>The improved chromosome-level genome for the pearl oyster Pinctada fucata martensii using PacBio sequencing and Hi-C.</title>
        <authorList>
            <person name="Zheng Z."/>
        </authorList>
    </citation>
    <scope>NUCLEOTIDE SEQUENCE</scope>
    <source>
        <strain evidence="40">ZZ-2019</strain>
        <tissue evidence="40">Adductor muscle</tissue>
    </source>
</reference>
<evidence type="ECO:0000256" key="2">
    <source>
        <dbReference type="ARBA" id="ARBA00002180"/>
    </source>
</evidence>
<evidence type="ECO:0000256" key="22">
    <source>
        <dbReference type="ARBA" id="ARBA00022908"/>
    </source>
</evidence>
<dbReference type="InterPro" id="IPR000477">
    <property type="entry name" value="RT_dom"/>
</dbReference>
<evidence type="ECO:0000256" key="28">
    <source>
        <dbReference type="ARBA" id="ARBA00023242"/>
    </source>
</evidence>
<dbReference type="FunFam" id="1.10.340.70:FF:000001">
    <property type="entry name" value="Retrovirus-related Pol polyprotein from transposon gypsy-like Protein"/>
    <property type="match status" value="1"/>
</dbReference>
<feature type="compositionally biased region" description="Low complexity" evidence="36">
    <location>
        <begin position="1522"/>
        <end position="1541"/>
    </location>
</feature>
<feature type="compositionally biased region" description="Polar residues" evidence="36">
    <location>
        <begin position="1510"/>
        <end position="1520"/>
    </location>
</feature>
<keyword evidence="37" id="KW-1133">Transmembrane helix</keyword>
<name>A0AA88YEK0_PINIB</name>
<feature type="transmembrane region" description="Helical" evidence="37">
    <location>
        <begin position="1314"/>
        <end position="1332"/>
    </location>
</feature>
<keyword evidence="25" id="KW-0917">Virion maturation</keyword>
<evidence type="ECO:0000256" key="9">
    <source>
        <dbReference type="ARBA" id="ARBA00022695"/>
    </source>
</evidence>
<feature type="region of interest" description="Disordered" evidence="36">
    <location>
        <begin position="1403"/>
        <end position="1448"/>
    </location>
</feature>
<dbReference type="CDD" id="cd01647">
    <property type="entry name" value="RT_LTR"/>
    <property type="match status" value="1"/>
</dbReference>
<gene>
    <name evidence="40" type="ORF">FSP39_018470</name>
</gene>
<comment type="catalytic activity">
    <reaction evidence="1">
        <text>Endonucleolytic cleavage to 5'-phosphomonoester.</text>
        <dbReference type="EC" id="3.1.26.4"/>
    </reaction>
</comment>
<dbReference type="Pfam" id="PF17921">
    <property type="entry name" value="Integrase_H2C2"/>
    <property type="match status" value="1"/>
</dbReference>
<keyword evidence="19" id="KW-0067">ATP-binding</keyword>
<dbReference type="InterPro" id="IPR041577">
    <property type="entry name" value="RT_RNaseH_2"/>
</dbReference>
<dbReference type="InterPro" id="IPR043502">
    <property type="entry name" value="DNA/RNA_pol_sf"/>
</dbReference>
<dbReference type="SUPFAM" id="SSF56672">
    <property type="entry name" value="DNA/RNA polymerases"/>
    <property type="match status" value="1"/>
</dbReference>
<dbReference type="Proteomes" id="UP001186944">
    <property type="component" value="Unassembled WGS sequence"/>
</dbReference>
<dbReference type="PANTHER" id="PTHR37984">
    <property type="entry name" value="PROTEIN CBG26694"/>
    <property type="match status" value="1"/>
</dbReference>
<keyword evidence="22" id="KW-0229">DNA integration</keyword>
<dbReference type="Pfam" id="PF00078">
    <property type="entry name" value="RVT_1"/>
    <property type="match status" value="1"/>
</dbReference>
<dbReference type="CDD" id="cd09274">
    <property type="entry name" value="RNase_HI_RT_Ty3"/>
    <property type="match status" value="1"/>
</dbReference>
<comment type="function">
    <text evidence="33">Capsid protein (CA) is the structural component of the virus-like particle (VLP), forming the shell that encapsulates the genomic RNA-nucleocapsid complex.</text>
</comment>
<protein>
    <recommendedName>
        <fullName evidence="35">Gag3-Pol3</fullName>
    </recommendedName>
</protein>
<dbReference type="FunFam" id="3.30.70.270:FF:000026">
    <property type="entry name" value="Transposon Ty3-G Gag-Pol polyprotein"/>
    <property type="match status" value="1"/>
</dbReference>
<keyword evidence="6" id="KW-1188">Viral release from host cell</keyword>
<evidence type="ECO:0000256" key="8">
    <source>
        <dbReference type="ARBA" id="ARBA00022679"/>
    </source>
</evidence>
<dbReference type="InterPro" id="IPR036397">
    <property type="entry name" value="RNaseH_sf"/>
</dbReference>
<keyword evidence="28" id="KW-0539">Nucleus</keyword>
<evidence type="ECO:0000256" key="5">
    <source>
        <dbReference type="ARBA" id="ARBA00022490"/>
    </source>
</evidence>
<comment type="function">
    <text evidence="30">Reverse transcriptase/ribonuclease H (RT) is a multifunctional enzyme that catalyzes the conversion of the retro-elements RNA genome into dsDNA within the VLP. The enzyme displays a DNA polymerase activity that can copy either DNA or RNA templates, and a ribonuclease H (RNase H) activity that cleaves the RNA strand of RNA-DNA heteroduplexes during plus-strand synthesis and hydrolyzes RNA primers. The conversion leads to a linear dsDNA copy of the retrotransposon that includes long terminal repeats (LTRs) at both ends.</text>
</comment>
<evidence type="ECO:0000313" key="41">
    <source>
        <dbReference type="Proteomes" id="UP001186944"/>
    </source>
</evidence>
<keyword evidence="11" id="KW-0479">Metal-binding</keyword>
<evidence type="ECO:0000256" key="34">
    <source>
        <dbReference type="ARBA" id="ARBA00063849"/>
    </source>
</evidence>
<keyword evidence="24" id="KW-0239">DNA-directed DNA polymerase</keyword>
<evidence type="ECO:0000259" key="38">
    <source>
        <dbReference type="PROSITE" id="PS50878"/>
    </source>
</evidence>
<dbReference type="FunFam" id="3.30.420.10:FF:000032">
    <property type="entry name" value="Retrovirus-related Pol polyprotein from transposon 297-like Protein"/>
    <property type="match status" value="1"/>
</dbReference>
<evidence type="ECO:0000256" key="21">
    <source>
        <dbReference type="ARBA" id="ARBA00022884"/>
    </source>
</evidence>
<keyword evidence="9" id="KW-0548">Nucleotidyltransferase</keyword>
<keyword evidence="29" id="KW-0511">Multifunctional enzyme</keyword>
<dbReference type="Gene3D" id="3.30.70.270">
    <property type="match status" value="2"/>
</dbReference>
<evidence type="ECO:0000256" key="37">
    <source>
        <dbReference type="SAM" id="Phobius"/>
    </source>
</evidence>
<dbReference type="FunFam" id="3.10.20.370:FF:000001">
    <property type="entry name" value="Retrovirus-related Pol polyprotein from transposon 17.6-like protein"/>
    <property type="match status" value="1"/>
</dbReference>
<keyword evidence="26" id="KW-0238">DNA-binding</keyword>
<keyword evidence="15" id="KW-0255">Endonuclease</keyword>
<organism evidence="40 41">
    <name type="scientific">Pinctada imbricata</name>
    <name type="common">Atlantic pearl-oyster</name>
    <name type="synonym">Pinctada martensii</name>
    <dbReference type="NCBI Taxonomy" id="66713"/>
    <lineage>
        <taxon>Eukaryota</taxon>
        <taxon>Metazoa</taxon>
        <taxon>Spiralia</taxon>
        <taxon>Lophotrochozoa</taxon>
        <taxon>Mollusca</taxon>
        <taxon>Bivalvia</taxon>
        <taxon>Autobranchia</taxon>
        <taxon>Pteriomorphia</taxon>
        <taxon>Pterioida</taxon>
        <taxon>Pterioidea</taxon>
        <taxon>Pteriidae</taxon>
        <taxon>Pinctada</taxon>
    </lineage>
</organism>
<keyword evidence="23" id="KW-0695">RNA-directed DNA polymerase</keyword>
<keyword evidence="17" id="KW-0378">Hydrolase</keyword>
<keyword evidence="21" id="KW-0694">RNA-binding</keyword>
<dbReference type="Pfam" id="PF17919">
    <property type="entry name" value="RT_RNaseH_2"/>
    <property type="match status" value="1"/>
</dbReference>
<keyword evidence="12" id="KW-0547">Nucleotide-binding</keyword>
<dbReference type="GO" id="GO:0004523">
    <property type="term" value="F:RNA-DNA hybrid ribonuclease activity"/>
    <property type="evidence" value="ECO:0007669"/>
    <property type="project" value="UniProtKB-EC"/>
</dbReference>
<feature type="region of interest" description="Disordered" evidence="36">
    <location>
        <begin position="1253"/>
        <end position="1278"/>
    </location>
</feature>
<evidence type="ECO:0000256" key="11">
    <source>
        <dbReference type="ARBA" id="ARBA00022723"/>
    </source>
</evidence>
<feature type="domain" description="Integrase catalytic" evidence="39">
    <location>
        <begin position="862"/>
        <end position="1020"/>
    </location>
</feature>
<evidence type="ECO:0000256" key="18">
    <source>
        <dbReference type="ARBA" id="ARBA00022833"/>
    </source>
</evidence>
<dbReference type="GO" id="GO:0005524">
    <property type="term" value="F:ATP binding"/>
    <property type="evidence" value="ECO:0007669"/>
    <property type="project" value="UniProtKB-KW"/>
</dbReference>
<dbReference type="Gene3D" id="3.30.420.10">
    <property type="entry name" value="Ribonuclease H-like superfamily/Ribonuclease H"/>
    <property type="match status" value="1"/>
</dbReference>
<evidence type="ECO:0000256" key="35">
    <source>
        <dbReference type="ARBA" id="ARBA00082890"/>
    </source>
</evidence>
<evidence type="ECO:0000256" key="1">
    <source>
        <dbReference type="ARBA" id="ARBA00000077"/>
    </source>
</evidence>
<evidence type="ECO:0000256" key="15">
    <source>
        <dbReference type="ARBA" id="ARBA00022759"/>
    </source>
</evidence>
<evidence type="ECO:0000256" key="31">
    <source>
        <dbReference type="ARBA" id="ARBA00025615"/>
    </source>
</evidence>
<evidence type="ECO:0000256" key="27">
    <source>
        <dbReference type="ARBA" id="ARBA00023172"/>
    </source>
</evidence>
<evidence type="ECO:0000256" key="25">
    <source>
        <dbReference type="ARBA" id="ARBA00023113"/>
    </source>
</evidence>
<evidence type="ECO:0000256" key="3">
    <source>
        <dbReference type="ARBA" id="ARBA00004123"/>
    </source>
</evidence>
<evidence type="ECO:0000259" key="39">
    <source>
        <dbReference type="PROSITE" id="PS50994"/>
    </source>
</evidence>
<dbReference type="InterPro" id="IPR041588">
    <property type="entry name" value="Integrase_H2C2"/>
</dbReference>
<dbReference type="Gene3D" id="1.10.340.70">
    <property type="match status" value="1"/>
</dbReference>
<evidence type="ECO:0000256" key="29">
    <source>
        <dbReference type="ARBA" id="ARBA00023268"/>
    </source>
</evidence>
<dbReference type="PANTHER" id="PTHR37984:SF15">
    <property type="entry name" value="INTEGRASE CATALYTIC DOMAIN-CONTAINING PROTEIN"/>
    <property type="match status" value="1"/>
</dbReference>
<keyword evidence="7" id="KW-0645">Protease</keyword>
<dbReference type="GO" id="GO:0005737">
    <property type="term" value="C:cytoplasm"/>
    <property type="evidence" value="ECO:0007669"/>
    <property type="project" value="UniProtKB-SubCell"/>
</dbReference>
<dbReference type="Gene3D" id="3.10.20.370">
    <property type="match status" value="1"/>
</dbReference>
<keyword evidence="8" id="KW-0808">Transferase</keyword>
<comment type="subunit">
    <text evidence="34">The protease is a homodimer, whose active site consists of two apposed aspartic acid residues.</text>
</comment>
<evidence type="ECO:0000256" key="33">
    <source>
        <dbReference type="ARBA" id="ARBA00055383"/>
    </source>
</evidence>
<dbReference type="Pfam" id="PF00665">
    <property type="entry name" value="rve"/>
    <property type="match status" value="1"/>
</dbReference>
<keyword evidence="41" id="KW-1185">Reference proteome</keyword>
<evidence type="ECO:0000256" key="36">
    <source>
        <dbReference type="SAM" id="MobiDB-lite"/>
    </source>
</evidence>
<dbReference type="Gene3D" id="3.10.10.10">
    <property type="entry name" value="HIV Type 1 Reverse Transcriptase, subunit A, domain 1"/>
    <property type="match status" value="1"/>
</dbReference>
<evidence type="ECO:0000256" key="26">
    <source>
        <dbReference type="ARBA" id="ARBA00023125"/>
    </source>
</evidence>
<keyword evidence="37" id="KW-0812">Transmembrane</keyword>
<keyword evidence="27" id="KW-0233">DNA recombination</keyword>
<comment type="function">
    <text evidence="32">Nucleocapsid protein p11 (NC) forms the nucleocore that coats the retro-elements dimeric RNA. Binds these RNAs through its zinc fingers. Promotes primer tRNA(i)-Met annealing to the multipartite primer-binding site (PBS), dimerization of Ty3 RNA and initiation of reverse transcription.</text>
</comment>
<evidence type="ECO:0000256" key="23">
    <source>
        <dbReference type="ARBA" id="ARBA00022918"/>
    </source>
</evidence>
<evidence type="ECO:0000256" key="12">
    <source>
        <dbReference type="ARBA" id="ARBA00022741"/>
    </source>
</evidence>
<dbReference type="GO" id="GO:0015074">
    <property type="term" value="P:DNA integration"/>
    <property type="evidence" value="ECO:0007669"/>
    <property type="project" value="UniProtKB-KW"/>
</dbReference>
<dbReference type="PROSITE" id="PS50878">
    <property type="entry name" value="RT_POL"/>
    <property type="match status" value="1"/>
</dbReference>
<comment type="function">
    <text evidence="2">The aspartyl protease (PR) mediates the proteolytic cleavages of the Gag and Gag-Pol polyproteins after assembly of the VLP.</text>
</comment>
<comment type="function">
    <text evidence="31">Integrase (IN) targets the VLP to the nucleus, where a subparticle preintegration complex (PIC) containing at least integrase and the newly synthesized dsDNA copy of the retrotransposon must transit the nuclear membrane. Once in the nucleus, integrase performs the integration of the dsDNA into the host genome.</text>
</comment>
<evidence type="ECO:0000256" key="13">
    <source>
        <dbReference type="ARBA" id="ARBA00022750"/>
    </source>
</evidence>
<dbReference type="GO" id="GO:0003887">
    <property type="term" value="F:DNA-directed DNA polymerase activity"/>
    <property type="evidence" value="ECO:0007669"/>
    <property type="project" value="UniProtKB-KW"/>
</dbReference>
<keyword evidence="13" id="KW-0064">Aspartyl protease</keyword>
<accession>A0AA88YEK0</accession>
<keyword evidence="37" id="KW-0472">Membrane</keyword>
<keyword evidence="20" id="KW-0460">Magnesium</keyword>
<proteinExistence type="predicted"/>
<dbReference type="GO" id="GO:0075523">
    <property type="term" value="P:viral translational frameshifting"/>
    <property type="evidence" value="ECO:0007669"/>
    <property type="project" value="UniProtKB-KW"/>
</dbReference>
<dbReference type="GO" id="GO:0006508">
    <property type="term" value="P:proteolysis"/>
    <property type="evidence" value="ECO:0007669"/>
    <property type="project" value="UniProtKB-KW"/>
</dbReference>
<keyword evidence="5" id="KW-0963">Cytoplasm</keyword>
<dbReference type="InterPro" id="IPR012337">
    <property type="entry name" value="RNaseH-like_sf"/>
</dbReference>
<evidence type="ECO:0000256" key="30">
    <source>
        <dbReference type="ARBA" id="ARBA00025590"/>
    </source>
</evidence>
<evidence type="ECO:0000256" key="32">
    <source>
        <dbReference type="ARBA" id="ARBA00055265"/>
    </source>
</evidence>
<dbReference type="GO" id="GO:0003723">
    <property type="term" value="F:RNA binding"/>
    <property type="evidence" value="ECO:0007669"/>
    <property type="project" value="UniProtKB-KW"/>
</dbReference>
<evidence type="ECO:0000256" key="20">
    <source>
        <dbReference type="ARBA" id="ARBA00022842"/>
    </source>
</evidence>
<evidence type="ECO:0000256" key="4">
    <source>
        <dbReference type="ARBA" id="ARBA00004496"/>
    </source>
</evidence>
<evidence type="ECO:0000256" key="16">
    <source>
        <dbReference type="ARBA" id="ARBA00022771"/>
    </source>
</evidence>
<feature type="transmembrane region" description="Helical" evidence="37">
    <location>
        <begin position="1353"/>
        <end position="1375"/>
    </location>
</feature>
<dbReference type="GO" id="GO:0004190">
    <property type="term" value="F:aspartic-type endopeptidase activity"/>
    <property type="evidence" value="ECO:0007669"/>
    <property type="project" value="UniProtKB-KW"/>
</dbReference>
<dbReference type="GO" id="GO:0003964">
    <property type="term" value="F:RNA-directed DNA polymerase activity"/>
    <property type="evidence" value="ECO:0007669"/>
    <property type="project" value="UniProtKB-KW"/>
</dbReference>
<feature type="compositionally biased region" description="Polar residues" evidence="36">
    <location>
        <begin position="1403"/>
        <end position="1434"/>
    </location>
</feature>
<dbReference type="Pfam" id="PF09786">
    <property type="entry name" value="CytochromB561_N"/>
    <property type="match status" value="1"/>
</dbReference>
<sequence>MLVENITSETDSVQAVLGCNILNKIRNETEESSQILEEESWKNVISVMKLHERSERTSFVKVAGIQAIKIPANSMKTVVGSTRYTQEGQAYTAAVQAVSCENGSLPRNIMVIDTVANVEQGKIPVRVLNIGPEDVWLEPKTRLGTLQSAEVLRSSDDEFSVEFTSTEVSIRKIRTNNESQQNLEKIDFDLGDVILTNQQRERLDNMFVKHRDAFALNDDELGFTSTIKHPIRLSDETPIKIPHRRIPPNQLDEVKRHIHKLLNQGIIRKSSSPYASAVVIVRKKDNSIRLCVDYRALNAKTIKDAYPLPRIEETLDILHGAKYFSTIDLAQGFHQVAVEDEDIHKTAFRVGSGGLYEYTRMPFGLCNSPATFQRLMEACLGDENFETLVLYLDDILVFSSTIEEHIDRLDVVFSKLKSHGLKIVPSKCHFFRKEVRYLGHLVSEKGVSTDPNKTEAIRTWPKPKTEKQLRSFLGIAGYYRRFVKDFAKIATPLHSLLSKPQKNNTRMKPEQFMKLWNEKCESAFELLKEKLTSTPILGYPDFSQPFVLEIDASFEGLGAVLSQQRPEGNVVIAYASRTLRPTEKNMNNYSSMKLEFLGLKWAVTEKFREYLLGSKFVVYTDNNPLSHIETAKLAATEMRWASQLAQFDFTVKYRSGRVNRNADALSRRPVSRDESEPESVLSVVTKSTVLSELQSREIPEARLKMVSTGVEATNVLPEFVPADISKLQESDPVLSRVLYWMKKEHPPTAQILKKENKDVRKLLNQRSKLFLENEILFRNSQDVTGDVVKQLVLPESLRDKVLEHIHNHAGHQGVERTLSLLRKRCFWPRMTQDVQKWCKSCERCMIGKAPMPTIKPPVGNLIAYKPLEILAIDFTVLEKASDGRENVLVMTDIFTKYTQAIPTRDQKACTVAKVLVKEWFIRFGIPKRIHSDQGRNFESHIVKELCKMYGIEKSRTTAYHPEGNGQCERFNRTMHDRLKTLQPEQKRRWPDYLPELVYIYNSTVHSSTGYSPYYLMFGREPTLPIDFILGTTDSEEASSIDEWLEKHQKRLREAMNIAIQNTQKNADMRKDQRNKTTKECPIRIGTRVLIRNRVQGRNKIQDTWLSTPYKVVSYTGDNVYGIQLADGSGPVKKVTRTEILDTGEIIESDSSDIDDGLNRDENGHFYRDDVPEQSERDTASDEEEPEVRELPRRSKRSTAGKHSNPHNLPRSVLVSNQQVNSNVRGDFKELSDAIANLGCVDKEDTRLRVQRQCTRGERPGSSDGEIDSNYDKRRDSSGGVNVTSISMRRFGTYFDPVVDQTWIKLQTWKNARGSILWCSINFLLAFLLYVEIKYNTIGSSFDCTHPVLWYTECIFLIVFTLNGLTNIAAYVRVFISTKYVEVTQEQRKLLAINDTDIGFRLSPQKSPASNTSGSLVFSSTTPTGQTSFSKTPSPAHSGGRLTPTNLGSMTTSPLNFSNLSQSYSPYSSSVSFDKHHSISPNMSYSHQSMLPSPNVSGYNSSPHLSVLAGTSFSPSMSHDTSGLRSRSSVPSSLRNSPASSSFDRITDMQSLSNYLKEQEEKEIKSALSSPDMSSSAGSSFWNYGRSAMDYTHVLRKYMYQLASRSPHSPTARNNDKDQLSPFGSDDVWIKRNVTEDDLYLWIERLRKWTCQTVVSRVAREIDEVNTRLRRIGSEDTEIGEVGVSTLKQLALTKGPHVPTLNALVPYLDFSSNQEYLVRRIKDLGKDGCMSEFMWNGGGHYGKAWGEHLPTDAALVMHLLCTYLDSRLPAQPKYPDGKTFTTQHFIKVPDKPNLEKEDNLYIYQSQINPPVFQVVIGKTIHSLPKGRNNFFQAVLLFLHHIKTKDHGMLGRVNLGLSGINVLWILD</sequence>
<evidence type="ECO:0000256" key="24">
    <source>
        <dbReference type="ARBA" id="ARBA00022932"/>
    </source>
</evidence>
<dbReference type="PROSITE" id="PS50994">
    <property type="entry name" value="INTEGRASE"/>
    <property type="match status" value="1"/>
</dbReference>
<feature type="compositionally biased region" description="Acidic residues" evidence="36">
    <location>
        <begin position="1145"/>
        <end position="1155"/>
    </location>
</feature>
<dbReference type="EMBL" id="VSWD01000005">
    <property type="protein sequence ID" value="KAK3103318.1"/>
    <property type="molecule type" value="Genomic_DNA"/>
</dbReference>
<keyword evidence="18" id="KW-0862">Zinc</keyword>
<feature type="region of interest" description="Disordered" evidence="36">
    <location>
        <begin position="1145"/>
        <end position="1215"/>
    </location>
</feature>
<feature type="region of interest" description="Disordered" evidence="36">
    <location>
        <begin position="1510"/>
        <end position="1542"/>
    </location>
</feature>
<dbReference type="InterPro" id="IPR050951">
    <property type="entry name" value="Retrovirus_Pol_polyprotein"/>
</dbReference>
<feature type="compositionally biased region" description="Basic and acidic residues" evidence="36">
    <location>
        <begin position="1156"/>
        <end position="1179"/>
    </location>
</feature>
<comment type="caution">
    <text evidence="40">The sequence shown here is derived from an EMBL/GenBank/DDBJ whole genome shotgun (WGS) entry which is preliminary data.</text>
</comment>
<evidence type="ECO:0000256" key="17">
    <source>
        <dbReference type="ARBA" id="ARBA00022801"/>
    </source>
</evidence>
<dbReference type="FunFam" id="3.10.10.10:FF:000007">
    <property type="entry name" value="Retrovirus-related Pol polyprotein from transposon 17.6-like Protein"/>
    <property type="match status" value="1"/>
</dbReference>
<evidence type="ECO:0000256" key="7">
    <source>
        <dbReference type="ARBA" id="ARBA00022670"/>
    </source>
</evidence>
<dbReference type="InterPro" id="IPR019176">
    <property type="entry name" value="Cytochrome_B561-rel"/>
</dbReference>
<keyword evidence="14" id="KW-0688">Ribosomal frameshifting</keyword>
<keyword evidence="10" id="KW-0540">Nuclease</keyword>
<dbReference type="InterPro" id="IPR001584">
    <property type="entry name" value="Integrase_cat-core"/>
</dbReference>
<dbReference type="SUPFAM" id="SSF53098">
    <property type="entry name" value="Ribonuclease H-like"/>
    <property type="match status" value="1"/>
</dbReference>
<evidence type="ECO:0000256" key="10">
    <source>
        <dbReference type="ARBA" id="ARBA00022722"/>
    </source>
</evidence>
<dbReference type="GO" id="GO:0005634">
    <property type="term" value="C:nucleus"/>
    <property type="evidence" value="ECO:0007669"/>
    <property type="project" value="UniProtKB-SubCell"/>
</dbReference>
<dbReference type="GO" id="GO:0006310">
    <property type="term" value="P:DNA recombination"/>
    <property type="evidence" value="ECO:0007669"/>
    <property type="project" value="UniProtKB-KW"/>
</dbReference>
<comment type="subcellular location">
    <subcellularLocation>
        <location evidence="4">Cytoplasm</location>
    </subcellularLocation>
    <subcellularLocation>
        <location evidence="3">Nucleus</location>
    </subcellularLocation>
</comment>
<evidence type="ECO:0000256" key="6">
    <source>
        <dbReference type="ARBA" id="ARBA00022612"/>
    </source>
</evidence>
<feature type="domain" description="Reverse transcriptase" evidence="38">
    <location>
        <begin position="262"/>
        <end position="442"/>
    </location>
</feature>
<keyword evidence="16" id="KW-0863">Zinc-finger</keyword>
<evidence type="ECO:0000313" key="40">
    <source>
        <dbReference type="EMBL" id="KAK3103318.1"/>
    </source>
</evidence>
<dbReference type="GO" id="GO:0003677">
    <property type="term" value="F:DNA binding"/>
    <property type="evidence" value="ECO:0007669"/>
    <property type="project" value="UniProtKB-KW"/>
</dbReference>
<evidence type="ECO:0000256" key="14">
    <source>
        <dbReference type="ARBA" id="ARBA00022758"/>
    </source>
</evidence>
<dbReference type="GO" id="GO:0008270">
    <property type="term" value="F:zinc ion binding"/>
    <property type="evidence" value="ECO:0007669"/>
    <property type="project" value="UniProtKB-KW"/>
</dbReference>
<evidence type="ECO:0000256" key="19">
    <source>
        <dbReference type="ARBA" id="ARBA00022840"/>
    </source>
</evidence>
<dbReference type="InterPro" id="IPR043128">
    <property type="entry name" value="Rev_trsase/Diguanyl_cyclase"/>
</dbReference>